<evidence type="ECO:0000256" key="1">
    <source>
        <dbReference type="ARBA" id="ARBA00001554"/>
    </source>
</evidence>
<dbReference type="Pfam" id="PF01329">
    <property type="entry name" value="Pterin_4a"/>
    <property type="match status" value="1"/>
</dbReference>
<dbReference type="NCBIfam" id="NF002017">
    <property type="entry name" value="PRK00823.1-2"/>
    <property type="match status" value="1"/>
</dbReference>
<dbReference type="EC" id="4.2.1.96" evidence="4"/>
<dbReference type="PANTHER" id="PTHR12599">
    <property type="entry name" value="PTERIN-4-ALPHA-CARBINOLAMINE DEHYDRATASE"/>
    <property type="match status" value="1"/>
</dbReference>
<organism evidence="5 6">
    <name type="scientific">Luteolibacter pohnpeiensis</name>
    <dbReference type="NCBI Taxonomy" id="454153"/>
    <lineage>
        <taxon>Bacteria</taxon>
        <taxon>Pseudomonadati</taxon>
        <taxon>Verrucomicrobiota</taxon>
        <taxon>Verrucomicrobiia</taxon>
        <taxon>Verrucomicrobiales</taxon>
        <taxon>Verrucomicrobiaceae</taxon>
        <taxon>Luteolibacter</taxon>
    </lineage>
</organism>
<comment type="catalytic activity">
    <reaction evidence="1 4">
        <text>(4aS,6R)-4a-hydroxy-L-erythro-5,6,7,8-tetrahydrobiopterin = (6R)-L-erythro-6,7-dihydrobiopterin + H2O</text>
        <dbReference type="Rhea" id="RHEA:11920"/>
        <dbReference type="ChEBI" id="CHEBI:15377"/>
        <dbReference type="ChEBI" id="CHEBI:15642"/>
        <dbReference type="ChEBI" id="CHEBI:43120"/>
        <dbReference type="EC" id="4.2.1.96"/>
    </reaction>
</comment>
<dbReference type="SUPFAM" id="SSF55248">
    <property type="entry name" value="PCD-like"/>
    <property type="match status" value="1"/>
</dbReference>
<keyword evidence="3 4" id="KW-0456">Lyase</keyword>
<name>A0A934S761_9BACT</name>
<dbReference type="Proteomes" id="UP000603141">
    <property type="component" value="Unassembled WGS sequence"/>
</dbReference>
<sequence length="94" mass="10750">MSDLLEDDDLTAALKKCPEWEYEKKSITRTVEFEEFMDAIDFVNDLAEIAEEAQHHPDIHIRHTKVSLKLTTHDAGGVTDLDIELAQRVDNLVD</sequence>
<keyword evidence="6" id="KW-1185">Reference proteome</keyword>
<dbReference type="AlphaFoldDB" id="A0A934S761"/>
<accession>A0A934S761</accession>
<dbReference type="GO" id="GO:0008124">
    <property type="term" value="F:4-alpha-hydroxytetrahydrobiopterin dehydratase activity"/>
    <property type="evidence" value="ECO:0007669"/>
    <property type="project" value="UniProtKB-UniRule"/>
</dbReference>
<dbReference type="CDD" id="cd00488">
    <property type="entry name" value="PCD_DCoH"/>
    <property type="match status" value="1"/>
</dbReference>
<evidence type="ECO:0000313" key="6">
    <source>
        <dbReference type="Proteomes" id="UP000603141"/>
    </source>
</evidence>
<evidence type="ECO:0000256" key="2">
    <source>
        <dbReference type="ARBA" id="ARBA00006472"/>
    </source>
</evidence>
<evidence type="ECO:0000256" key="3">
    <source>
        <dbReference type="ARBA" id="ARBA00023239"/>
    </source>
</evidence>
<dbReference type="GO" id="GO:0006729">
    <property type="term" value="P:tetrahydrobiopterin biosynthetic process"/>
    <property type="evidence" value="ECO:0007669"/>
    <property type="project" value="InterPro"/>
</dbReference>
<dbReference type="RefSeq" id="WP_200272551.1">
    <property type="nucleotide sequence ID" value="NZ_JAENIJ010000030.1"/>
</dbReference>
<dbReference type="HAMAP" id="MF_00434">
    <property type="entry name" value="Pterin_4_alpha"/>
    <property type="match status" value="1"/>
</dbReference>
<comment type="similarity">
    <text evidence="2 4">Belongs to the pterin-4-alpha-carbinolamine dehydratase family.</text>
</comment>
<reference evidence="5" key="1">
    <citation type="submission" date="2021-01" db="EMBL/GenBank/DDBJ databases">
        <title>Modified the classification status of verrucomicrobia.</title>
        <authorList>
            <person name="Feng X."/>
        </authorList>
    </citation>
    <scope>NUCLEOTIDE SEQUENCE</scope>
    <source>
        <strain evidence="5">KCTC 22041</strain>
    </source>
</reference>
<evidence type="ECO:0000313" key="5">
    <source>
        <dbReference type="EMBL" id="MBK1883916.1"/>
    </source>
</evidence>
<comment type="caution">
    <text evidence="5">The sequence shown here is derived from an EMBL/GenBank/DDBJ whole genome shotgun (WGS) entry which is preliminary data.</text>
</comment>
<dbReference type="Gene3D" id="3.30.1360.20">
    <property type="entry name" value="Transcriptional coactivator/pterin dehydratase"/>
    <property type="match status" value="1"/>
</dbReference>
<dbReference type="EMBL" id="JAENIJ010000030">
    <property type="protein sequence ID" value="MBK1883916.1"/>
    <property type="molecule type" value="Genomic_DNA"/>
</dbReference>
<proteinExistence type="inferred from homology"/>
<evidence type="ECO:0000256" key="4">
    <source>
        <dbReference type="HAMAP-Rule" id="MF_00434"/>
    </source>
</evidence>
<protein>
    <recommendedName>
        <fullName evidence="4">Putative pterin-4-alpha-carbinolamine dehydratase</fullName>
        <shortName evidence="4">PHS</shortName>
        <ecNumber evidence="4">4.2.1.96</ecNumber>
    </recommendedName>
    <alternativeName>
        <fullName evidence="4">4-alpha-hydroxy-tetrahydropterin dehydratase</fullName>
    </alternativeName>
    <alternativeName>
        <fullName evidence="4">Pterin carbinolamine dehydratase</fullName>
        <shortName evidence="4">PCD</shortName>
    </alternativeName>
</protein>
<gene>
    <name evidence="5" type="ORF">JIN85_15970</name>
</gene>
<dbReference type="InterPro" id="IPR001533">
    <property type="entry name" value="Pterin_deHydtase"/>
</dbReference>
<dbReference type="InterPro" id="IPR036428">
    <property type="entry name" value="PCD_sf"/>
</dbReference>
<dbReference type="PANTHER" id="PTHR12599:SF0">
    <property type="entry name" value="PTERIN-4-ALPHA-CARBINOLAMINE DEHYDRATASE"/>
    <property type="match status" value="1"/>
</dbReference>